<evidence type="ECO:0000256" key="4">
    <source>
        <dbReference type="ARBA" id="ARBA00022898"/>
    </source>
</evidence>
<proteinExistence type="predicted"/>
<evidence type="ECO:0000256" key="3">
    <source>
        <dbReference type="ARBA" id="ARBA00012681"/>
    </source>
</evidence>
<evidence type="ECO:0000313" key="7">
    <source>
        <dbReference type="EMBL" id="ATX77085.1"/>
    </source>
</evidence>
<dbReference type="InterPro" id="IPR001926">
    <property type="entry name" value="TrpB-like_PALP"/>
</dbReference>
<accession>A0A2K8KQR3</accession>
<comment type="catalytic activity">
    <reaction evidence="5">
        <text>O-acetyl-L-serine + hydrogen sulfide = L-cysteine + acetate</text>
        <dbReference type="Rhea" id="RHEA:14829"/>
        <dbReference type="ChEBI" id="CHEBI:29919"/>
        <dbReference type="ChEBI" id="CHEBI:30089"/>
        <dbReference type="ChEBI" id="CHEBI:35235"/>
        <dbReference type="ChEBI" id="CHEBI:58340"/>
        <dbReference type="EC" id="2.5.1.47"/>
    </reaction>
</comment>
<organism evidence="7 8">
    <name type="scientific">Reinekea forsetii</name>
    <dbReference type="NCBI Taxonomy" id="1336806"/>
    <lineage>
        <taxon>Bacteria</taxon>
        <taxon>Pseudomonadati</taxon>
        <taxon>Pseudomonadota</taxon>
        <taxon>Gammaproteobacteria</taxon>
        <taxon>Oceanospirillales</taxon>
        <taxon>Saccharospirillaceae</taxon>
        <taxon>Reinekea</taxon>
    </lineage>
</organism>
<protein>
    <recommendedName>
        <fullName evidence="3">cysteine synthase</fullName>
        <ecNumber evidence="3">2.5.1.47</ecNumber>
    </recommendedName>
</protein>
<dbReference type="GO" id="GO:0004124">
    <property type="term" value="F:cysteine synthase activity"/>
    <property type="evidence" value="ECO:0007669"/>
    <property type="project" value="UniProtKB-EC"/>
</dbReference>
<dbReference type="EMBL" id="CP011797">
    <property type="protein sequence ID" value="ATX77085.1"/>
    <property type="molecule type" value="Genomic_DNA"/>
</dbReference>
<evidence type="ECO:0000256" key="1">
    <source>
        <dbReference type="ARBA" id="ARBA00001933"/>
    </source>
</evidence>
<comment type="cofactor">
    <cofactor evidence="1">
        <name>pyridoxal 5'-phosphate</name>
        <dbReference type="ChEBI" id="CHEBI:597326"/>
    </cofactor>
</comment>
<dbReference type="KEGG" id="rfo:REIFOR_01948"/>
<evidence type="ECO:0000256" key="2">
    <source>
        <dbReference type="ARBA" id="ARBA00004962"/>
    </source>
</evidence>
<dbReference type="SUPFAM" id="SSF53686">
    <property type="entry name" value="Tryptophan synthase beta subunit-like PLP-dependent enzymes"/>
    <property type="match status" value="1"/>
</dbReference>
<dbReference type="Pfam" id="PF00291">
    <property type="entry name" value="PALP"/>
    <property type="match status" value="1"/>
</dbReference>
<feature type="domain" description="Tryptophan synthase beta chain-like PALP" evidence="6">
    <location>
        <begin position="19"/>
        <end position="268"/>
    </location>
</feature>
<dbReference type="Gene3D" id="3.40.50.1100">
    <property type="match status" value="2"/>
</dbReference>
<sequence length="310" mass="34660">MPRVHTHGSDIFLSFEYMKRIPAAYMILAGIRTGKITEKTVIIESSSGTLAIGLAEVCKLLGLECHIVTDPAINGTPEFFCHLLGAVIHKLDVPDEKGNFQQRRLKEVDRLRNDIRDHFYTNQYDNLDNRISYCQVAAHILQQIDGPIDFLVSPVGSGGSSSGLLDSLRLIFPNIFGVAIDTQGSVLFGDENYERKLRGLGNSLIPHNLNSSAFQRVYWVTQDDAILGCQRLYTEHNIFAGLSSGAAFKAHEHLRQEHAHSTIMSVMPDTGYRYLETIDKEQLISSAVPLKIKSPINLNRNNPAFTYMEL</sequence>
<keyword evidence="8" id="KW-1185">Reference proteome</keyword>
<comment type="pathway">
    <text evidence="2">Amino-acid biosynthesis; L-cysteine biosynthesis; L-cysteine from L-serine: step 2/2.</text>
</comment>
<evidence type="ECO:0000256" key="5">
    <source>
        <dbReference type="ARBA" id="ARBA00047931"/>
    </source>
</evidence>
<dbReference type="AlphaFoldDB" id="A0A2K8KQR3"/>
<reference evidence="7 8" key="1">
    <citation type="journal article" date="2017" name="Environ. Microbiol.">
        <title>Genomic and physiological analyses of 'Reinekea forsetii' reveal a versatile opportunistic lifestyle during spring algae blooms.</title>
        <authorList>
            <person name="Avci B."/>
            <person name="Hahnke R.L."/>
            <person name="Chafee M."/>
            <person name="Fischer T."/>
            <person name="Gruber-Vodicka H."/>
            <person name="Tegetmeyer H.E."/>
            <person name="Harder J."/>
            <person name="Fuchs B.M."/>
            <person name="Amann R.I."/>
            <person name="Teeling H."/>
        </authorList>
    </citation>
    <scope>NUCLEOTIDE SEQUENCE [LARGE SCALE GENOMIC DNA]</scope>
    <source>
        <strain evidence="7 8">Hel1_31_D35</strain>
    </source>
</reference>
<dbReference type="PANTHER" id="PTHR10314">
    <property type="entry name" value="CYSTATHIONINE BETA-SYNTHASE"/>
    <property type="match status" value="1"/>
</dbReference>
<keyword evidence="4" id="KW-0663">Pyridoxal phosphate</keyword>
<gene>
    <name evidence="7" type="ORF">REIFOR_01948</name>
</gene>
<name>A0A2K8KQR3_9GAMM</name>
<dbReference type="InterPro" id="IPR050214">
    <property type="entry name" value="Cys_Synth/Cystath_Beta-Synth"/>
</dbReference>
<evidence type="ECO:0000259" key="6">
    <source>
        <dbReference type="Pfam" id="PF00291"/>
    </source>
</evidence>
<dbReference type="EC" id="2.5.1.47" evidence="3"/>
<dbReference type="Proteomes" id="UP000229757">
    <property type="component" value="Chromosome"/>
</dbReference>
<evidence type="ECO:0000313" key="8">
    <source>
        <dbReference type="Proteomes" id="UP000229757"/>
    </source>
</evidence>
<dbReference type="InterPro" id="IPR036052">
    <property type="entry name" value="TrpB-like_PALP_sf"/>
</dbReference>
<keyword evidence="7" id="KW-0808">Transferase</keyword>